<dbReference type="CDD" id="cd06261">
    <property type="entry name" value="TM_PBP2"/>
    <property type="match status" value="2"/>
</dbReference>
<protein>
    <submittedName>
        <fullName evidence="10">ABC transporter permease subunit</fullName>
    </submittedName>
</protein>
<dbReference type="PANTHER" id="PTHR42929">
    <property type="entry name" value="INNER MEMBRANE ABC TRANSPORTER PERMEASE PROTEIN YDCU-RELATED-RELATED"/>
    <property type="match status" value="1"/>
</dbReference>
<feature type="transmembrane region" description="Helical" evidence="8">
    <location>
        <begin position="431"/>
        <end position="452"/>
    </location>
</feature>
<dbReference type="GO" id="GO:0005886">
    <property type="term" value="C:plasma membrane"/>
    <property type="evidence" value="ECO:0007669"/>
    <property type="project" value="UniProtKB-SubCell"/>
</dbReference>
<keyword evidence="5 8" id="KW-0812">Transmembrane</keyword>
<feature type="transmembrane region" description="Helical" evidence="8">
    <location>
        <begin position="464"/>
        <end position="484"/>
    </location>
</feature>
<comment type="similarity">
    <text evidence="2">Belongs to the binding-protein-dependent transport system permease family. CysTW subfamily.</text>
</comment>
<feature type="transmembrane region" description="Helical" evidence="8">
    <location>
        <begin position="397"/>
        <end position="419"/>
    </location>
</feature>
<keyword evidence="6 8" id="KW-1133">Transmembrane helix</keyword>
<feature type="domain" description="ABC transmembrane type-1" evidence="9">
    <location>
        <begin position="393"/>
        <end position="580"/>
    </location>
</feature>
<gene>
    <name evidence="10" type="ORF">EJP69_02460</name>
</gene>
<evidence type="ECO:0000313" key="11">
    <source>
        <dbReference type="Proteomes" id="UP000267418"/>
    </source>
</evidence>
<evidence type="ECO:0000256" key="2">
    <source>
        <dbReference type="ARBA" id="ARBA00007069"/>
    </source>
</evidence>
<feature type="transmembrane region" description="Helical" evidence="8">
    <location>
        <begin position="159"/>
        <end position="179"/>
    </location>
</feature>
<evidence type="ECO:0000256" key="7">
    <source>
        <dbReference type="ARBA" id="ARBA00023136"/>
    </source>
</evidence>
<accession>A0A3S0QCA4</accession>
<dbReference type="SUPFAM" id="SSF161098">
    <property type="entry name" value="MetI-like"/>
    <property type="match status" value="2"/>
</dbReference>
<name>A0A3S0QCA4_9BURK</name>
<proteinExistence type="inferred from homology"/>
<dbReference type="PROSITE" id="PS50928">
    <property type="entry name" value="ABC_TM1"/>
    <property type="match status" value="2"/>
</dbReference>
<evidence type="ECO:0000256" key="5">
    <source>
        <dbReference type="ARBA" id="ARBA00022692"/>
    </source>
</evidence>
<evidence type="ECO:0000259" key="9">
    <source>
        <dbReference type="PROSITE" id="PS50928"/>
    </source>
</evidence>
<comment type="subcellular location">
    <subcellularLocation>
        <location evidence="1 8">Cell membrane</location>
        <topology evidence="1 8">Multi-pass membrane protein</topology>
    </subcellularLocation>
</comment>
<keyword evidence="3 8" id="KW-0813">Transport</keyword>
<feature type="transmembrane region" description="Helical" evidence="8">
    <location>
        <begin position="337"/>
        <end position="362"/>
    </location>
</feature>
<evidence type="ECO:0000313" key="10">
    <source>
        <dbReference type="EMBL" id="RTQ36626.1"/>
    </source>
</evidence>
<feature type="transmembrane region" description="Helical" evidence="8">
    <location>
        <begin position="213"/>
        <end position="234"/>
    </location>
</feature>
<feature type="transmembrane region" description="Helical" evidence="8">
    <location>
        <begin position="75"/>
        <end position="96"/>
    </location>
</feature>
<keyword evidence="4" id="KW-1003">Cell membrane</keyword>
<feature type="transmembrane region" description="Helical" evidence="8">
    <location>
        <begin position="103"/>
        <end position="124"/>
    </location>
</feature>
<reference evidence="10 11" key="1">
    <citation type="submission" date="2018-12" db="EMBL/GenBank/DDBJ databases">
        <title>The genome of Variovorax gossypii DSM 100435.</title>
        <authorList>
            <person name="Gao J."/>
            <person name="Sun J."/>
        </authorList>
    </citation>
    <scope>NUCLEOTIDE SEQUENCE [LARGE SCALE GENOMIC DNA]</scope>
    <source>
        <strain evidence="10 11">DSM 100435</strain>
    </source>
</reference>
<evidence type="ECO:0000256" key="1">
    <source>
        <dbReference type="ARBA" id="ARBA00004651"/>
    </source>
</evidence>
<dbReference type="Proteomes" id="UP000267418">
    <property type="component" value="Unassembled WGS sequence"/>
</dbReference>
<dbReference type="InterPro" id="IPR035906">
    <property type="entry name" value="MetI-like_sf"/>
</dbReference>
<feature type="transmembrane region" description="Helical" evidence="8">
    <location>
        <begin position="505"/>
        <end position="527"/>
    </location>
</feature>
<feature type="domain" description="ABC transmembrane type-1" evidence="9">
    <location>
        <begin position="71"/>
        <end position="277"/>
    </location>
</feature>
<organism evidence="10 11">
    <name type="scientific">Variovorax gossypii</name>
    <dbReference type="NCBI Taxonomy" id="1679495"/>
    <lineage>
        <taxon>Bacteria</taxon>
        <taxon>Pseudomonadati</taxon>
        <taxon>Pseudomonadota</taxon>
        <taxon>Betaproteobacteria</taxon>
        <taxon>Burkholderiales</taxon>
        <taxon>Comamonadaceae</taxon>
        <taxon>Variovorax</taxon>
    </lineage>
</organism>
<dbReference type="GO" id="GO:0055085">
    <property type="term" value="P:transmembrane transport"/>
    <property type="evidence" value="ECO:0007669"/>
    <property type="project" value="InterPro"/>
</dbReference>
<keyword evidence="7 8" id="KW-0472">Membrane</keyword>
<feature type="transmembrane region" description="Helical" evidence="8">
    <location>
        <begin position="562"/>
        <end position="581"/>
    </location>
</feature>
<evidence type="ECO:0000256" key="6">
    <source>
        <dbReference type="ARBA" id="ARBA00022989"/>
    </source>
</evidence>
<feature type="transmembrane region" description="Helical" evidence="8">
    <location>
        <begin position="258"/>
        <end position="281"/>
    </location>
</feature>
<evidence type="ECO:0000256" key="4">
    <source>
        <dbReference type="ARBA" id="ARBA00022475"/>
    </source>
</evidence>
<dbReference type="Pfam" id="PF00528">
    <property type="entry name" value="BPD_transp_1"/>
    <property type="match status" value="1"/>
</dbReference>
<evidence type="ECO:0000256" key="8">
    <source>
        <dbReference type="RuleBase" id="RU363032"/>
    </source>
</evidence>
<sequence length="591" mass="62933">MSAAAAAPARPPLSARLDLRNPAWLLAPVLLFFAFFYILPLVDLLHLSVAGEAGLSYYARVFEVPLYRDSLLRTFGIAAAVAALCALFGYPTALLIHRARGTWKLVLTAAVVLPYFISVLIRTYSWMVLLGRNGPINKLLLALGLVDAPLPLIFNRASVLISISAVLLPLLVLTVGGSLARIDPLVQRAATASGAGPLAVFWRVLFPQTLPGLLAGVLLVFISALGFFITPSLLGGPADQMFAMHITQQADFLASGGFLQALAAVLLAVTLLVVVVAARFLGLEFIWGGQRAGKSPREAAHGRRSSWRRAVLERAADLFGWPLLRALGLVPSWLGRLLSGGLAVVAYATLLLPIVVAALISFSDSAYMRFPPPAYSLRWYEKFLSDSAWMSSLGTSVAVGLLATAISVVLGTAAAFGLVRSSLPAKSAWMTLLVSPMIVPGVVLGLSLYSLFLRADLAGSVTGLAAAHAIGAIPLVLVIVAASLQAVDARQEQAAAVHGASPWRVFRFVTLPAIRPGVLAASFFAFLHSFDDLVLSMFLSGARMTTLPLRLWGNVNYKLDPVPAVVATFEVALIVVGLFFARSAWAARQRR</sequence>
<dbReference type="Gene3D" id="1.10.3720.10">
    <property type="entry name" value="MetI-like"/>
    <property type="match status" value="2"/>
</dbReference>
<keyword evidence="11" id="KW-1185">Reference proteome</keyword>
<dbReference type="InterPro" id="IPR000515">
    <property type="entry name" value="MetI-like"/>
</dbReference>
<dbReference type="OrthoDB" id="9795403at2"/>
<comment type="caution">
    <text evidence="10">The sequence shown here is derived from an EMBL/GenBank/DDBJ whole genome shotgun (WGS) entry which is preliminary data.</text>
</comment>
<dbReference type="EMBL" id="RXOE01000001">
    <property type="protein sequence ID" value="RTQ36626.1"/>
    <property type="molecule type" value="Genomic_DNA"/>
</dbReference>
<dbReference type="AlphaFoldDB" id="A0A3S0QCA4"/>
<evidence type="ECO:0000256" key="3">
    <source>
        <dbReference type="ARBA" id="ARBA00022448"/>
    </source>
</evidence>
<feature type="transmembrane region" description="Helical" evidence="8">
    <location>
        <begin position="23"/>
        <end position="42"/>
    </location>
</feature>
<dbReference type="PANTHER" id="PTHR42929:SF5">
    <property type="entry name" value="ABC TRANSPORTER PERMEASE PROTEIN"/>
    <property type="match status" value="1"/>
</dbReference>